<organism evidence="1 2">
    <name type="scientific">Roseobacter ponti</name>
    <dbReference type="NCBI Taxonomy" id="1891787"/>
    <lineage>
        <taxon>Bacteria</taxon>
        <taxon>Pseudomonadati</taxon>
        <taxon>Pseudomonadota</taxon>
        <taxon>Alphaproteobacteria</taxon>
        <taxon>Rhodobacterales</taxon>
        <taxon>Roseobacteraceae</taxon>
        <taxon>Roseobacter</taxon>
    </lineage>
</organism>
<dbReference type="EMBL" id="CP048788">
    <property type="protein sequence ID" value="QJF50148.1"/>
    <property type="molecule type" value="Genomic_DNA"/>
</dbReference>
<proteinExistence type="predicted"/>
<dbReference type="RefSeq" id="WP_169639372.1">
    <property type="nucleotide sequence ID" value="NZ_CP048788.1"/>
</dbReference>
<reference evidence="1 2" key="1">
    <citation type="submission" date="2020-02" db="EMBL/GenBank/DDBJ databases">
        <title>Genome sequence of Roseobacter ponti.</title>
        <authorList>
            <person name="Hollensteiner J."/>
            <person name="Schneider D."/>
            <person name="Poehlein A."/>
            <person name="Daniel R."/>
        </authorList>
    </citation>
    <scope>NUCLEOTIDE SEQUENCE [LARGE SCALE GENOMIC DNA]</scope>
    <source>
        <strain evidence="1 2">DSM 106830</strain>
    </source>
</reference>
<gene>
    <name evidence="1" type="ORF">G3256_02680</name>
</gene>
<name>A0A858SQK7_9RHOB</name>
<evidence type="ECO:0000313" key="2">
    <source>
        <dbReference type="Proteomes" id="UP000503308"/>
    </source>
</evidence>
<evidence type="ECO:0000313" key="1">
    <source>
        <dbReference type="EMBL" id="QJF50148.1"/>
    </source>
</evidence>
<dbReference type="AlphaFoldDB" id="A0A858SQK7"/>
<evidence type="ECO:0008006" key="3">
    <source>
        <dbReference type="Google" id="ProtNLM"/>
    </source>
</evidence>
<dbReference type="Proteomes" id="UP000503308">
    <property type="component" value="Chromosome"/>
</dbReference>
<keyword evidence="2" id="KW-1185">Reference proteome</keyword>
<sequence>MTIQFKSRDDYLFATSLDQIRSNGVTIVTGSDFEEYRDLLSTARPDHKLGVPFDPKRQPLNSENSYWMAGYDSAGNVVHTQALKRLNLSKSSLGEYMCENLCEFEPPMGGIDYERTVYRPGPGAKRMRGVVTYHGEFWLGGEPGQFRGTGMSSLLARHAFLTAMLRWDPDYFFGLMSKSLVFKGFSARFGYMHTDPDAIRFALRDAADLFEVVMGYNSNEDLRFLLDMQLPEALDKAA</sequence>
<protein>
    <recommendedName>
        <fullName evidence="3">GNAT family N-acetyltransferase</fullName>
    </recommendedName>
</protein>
<accession>A0A858SQK7</accession>
<dbReference type="KEGG" id="rpon:G3256_02680"/>